<protein>
    <submittedName>
        <fullName evidence="2">Cyanovirin-N</fullName>
    </submittedName>
</protein>
<name>A0A0L1J5D7_ASPN3</name>
<organism evidence="2 3">
    <name type="scientific">Aspergillus nomiae NRRL (strain ATCC 15546 / NRRL 13137 / CBS 260.88 / M93)</name>
    <dbReference type="NCBI Taxonomy" id="1509407"/>
    <lineage>
        <taxon>Eukaryota</taxon>
        <taxon>Fungi</taxon>
        <taxon>Dikarya</taxon>
        <taxon>Ascomycota</taxon>
        <taxon>Pezizomycotina</taxon>
        <taxon>Eurotiomycetes</taxon>
        <taxon>Eurotiomycetidae</taxon>
        <taxon>Eurotiales</taxon>
        <taxon>Aspergillaceae</taxon>
        <taxon>Aspergillus</taxon>
        <taxon>Aspergillus subgen. Circumdati</taxon>
    </lineage>
</organism>
<dbReference type="EMBL" id="JNOM01000094">
    <property type="protein sequence ID" value="KNG87031.1"/>
    <property type="molecule type" value="Genomic_DNA"/>
</dbReference>
<proteinExistence type="predicted"/>
<comment type="caution">
    <text evidence="2">The sequence shown here is derived from an EMBL/GenBank/DDBJ whole genome shotgun (WGS) entry which is preliminary data.</text>
</comment>
<dbReference type="SUPFAM" id="SSF51322">
    <property type="entry name" value="Cyanovirin-N"/>
    <property type="match status" value="1"/>
</dbReference>
<reference evidence="2 3" key="1">
    <citation type="submission" date="2014-06" db="EMBL/GenBank/DDBJ databases">
        <title>The Genome of the Aflatoxigenic Filamentous Fungus Aspergillus nomius.</title>
        <authorList>
            <person name="Moore M.G."/>
            <person name="Shannon B.M."/>
            <person name="Brian M.M."/>
        </authorList>
    </citation>
    <scope>NUCLEOTIDE SEQUENCE [LARGE SCALE GENOMIC DNA]</scope>
    <source>
        <strain evidence="2 3">NRRL 13137</strain>
    </source>
</reference>
<evidence type="ECO:0000259" key="1">
    <source>
        <dbReference type="SMART" id="SM01111"/>
    </source>
</evidence>
<dbReference type="GeneID" id="26806278"/>
<dbReference type="Pfam" id="PF08881">
    <property type="entry name" value="CVNH"/>
    <property type="match status" value="1"/>
</dbReference>
<evidence type="ECO:0000313" key="2">
    <source>
        <dbReference type="EMBL" id="KNG87031.1"/>
    </source>
</evidence>
<dbReference type="InterPro" id="IPR011058">
    <property type="entry name" value="Cyanovirin-N"/>
</dbReference>
<dbReference type="PANTHER" id="PTHR42076:SF1">
    <property type="entry name" value="CYANOVIRIN-N DOMAIN-CONTAINING PROTEIN"/>
    <property type="match status" value="1"/>
</dbReference>
<feature type="domain" description="Cyanovirin-N" evidence="1">
    <location>
        <begin position="2"/>
        <end position="105"/>
    </location>
</feature>
<accession>A0A0L1J5D7</accession>
<dbReference type="SMART" id="SM01111">
    <property type="entry name" value="CVNH"/>
    <property type="match status" value="1"/>
</dbReference>
<dbReference type="Proteomes" id="UP000037505">
    <property type="component" value="Unassembled WGS sequence"/>
</dbReference>
<dbReference type="OrthoDB" id="2441380at2759"/>
<dbReference type="RefSeq" id="XP_015407954.1">
    <property type="nucleotide sequence ID" value="XM_015549731.1"/>
</dbReference>
<dbReference type="PANTHER" id="PTHR42076">
    <property type="entry name" value="CYANOVIRIN-N HOMOLOG"/>
    <property type="match status" value="1"/>
</dbReference>
<sequence>MDFQSSARNIRVEGKNALVAELRCANGEWREARVNLDEHLGNENGHFQWGGRGFSGSAEDVHFAIEGGANVPVLRASLRDVNGNYQPRDVNLGERVSNDNGYFKFQY</sequence>
<dbReference type="STRING" id="1509407.A0A0L1J5D7"/>
<dbReference type="Gene3D" id="2.30.60.10">
    <property type="entry name" value="Cyanovirin-N"/>
    <property type="match status" value="1"/>
</dbReference>
<dbReference type="AlphaFoldDB" id="A0A0L1J5D7"/>
<keyword evidence="3" id="KW-1185">Reference proteome</keyword>
<dbReference type="InterPro" id="IPR036673">
    <property type="entry name" value="Cyanovirin-N_sf"/>
</dbReference>
<gene>
    <name evidence="2" type="ORF">ANOM_004474</name>
</gene>
<evidence type="ECO:0000313" key="3">
    <source>
        <dbReference type="Proteomes" id="UP000037505"/>
    </source>
</evidence>